<dbReference type="GO" id="GO:0016791">
    <property type="term" value="F:phosphatase activity"/>
    <property type="evidence" value="ECO:0007669"/>
    <property type="project" value="UniProtKB-ARBA"/>
</dbReference>
<keyword evidence="1" id="KW-0378">Hydrolase</keyword>
<organism evidence="5">
    <name type="scientific">Chlorella variabilis</name>
    <name type="common">Green alga</name>
    <dbReference type="NCBI Taxonomy" id="554065"/>
    <lineage>
        <taxon>Eukaryota</taxon>
        <taxon>Viridiplantae</taxon>
        <taxon>Chlorophyta</taxon>
        <taxon>core chlorophytes</taxon>
        <taxon>Trebouxiophyceae</taxon>
        <taxon>Chlorellales</taxon>
        <taxon>Chlorellaceae</taxon>
        <taxon>Chlorella clade</taxon>
        <taxon>Chlorella</taxon>
    </lineage>
</organism>
<dbReference type="GeneID" id="17351755"/>
<dbReference type="SUPFAM" id="SSF52799">
    <property type="entry name" value="(Phosphotyrosine protein) phosphatases II"/>
    <property type="match status" value="1"/>
</dbReference>
<feature type="region of interest" description="Disordered" evidence="2">
    <location>
        <begin position="1"/>
        <end position="61"/>
    </location>
</feature>
<dbReference type="InterPro" id="IPR050561">
    <property type="entry name" value="PTP"/>
</dbReference>
<evidence type="ECO:0000313" key="5">
    <source>
        <dbReference type="Proteomes" id="UP000008141"/>
    </source>
</evidence>
<dbReference type="InterPro" id="IPR057023">
    <property type="entry name" value="PTP-SAK"/>
</dbReference>
<proteinExistence type="predicted"/>
<keyword evidence="5" id="KW-1185">Reference proteome</keyword>
<reference evidence="4 5" key="1">
    <citation type="journal article" date="2010" name="Plant Cell">
        <title>The Chlorella variabilis NC64A genome reveals adaptation to photosymbiosis, coevolution with viruses, and cryptic sex.</title>
        <authorList>
            <person name="Blanc G."/>
            <person name="Duncan G."/>
            <person name="Agarkova I."/>
            <person name="Borodovsky M."/>
            <person name="Gurnon J."/>
            <person name="Kuo A."/>
            <person name="Lindquist E."/>
            <person name="Lucas S."/>
            <person name="Pangilinan J."/>
            <person name="Polle J."/>
            <person name="Salamov A."/>
            <person name="Terry A."/>
            <person name="Yamada T."/>
            <person name="Dunigan D.D."/>
            <person name="Grigoriev I.V."/>
            <person name="Claverie J.M."/>
            <person name="Van Etten J.L."/>
        </authorList>
    </citation>
    <scope>NUCLEOTIDE SEQUENCE [LARGE SCALE GENOMIC DNA]</scope>
    <source>
        <strain evidence="4 5">NC64A</strain>
    </source>
</reference>
<dbReference type="AlphaFoldDB" id="E1ZPG6"/>
<gene>
    <name evidence="4" type="ORF">CHLNCDRAFT_58960</name>
</gene>
<protein>
    <recommendedName>
        <fullName evidence="3">Tyrosine specific protein phosphatases domain-containing protein</fullName>
    </recommendedName>
</protein>
<dbReference type="OMA" id="PRWHIIG"/>
<dbReference type="InterPro" id="IPR000387">
    <property type="entry name" value="Tyr_Pase_dom"/>
</dbReference>
<dbReference type="InParanoid" id="E1ZPG6"/>
<evidence type="ECO:0000313" key="4">
    <source>
        <dbReference type="EMBL" id="EFN52274.1"/>
    </source>
</evidence>
<dbReference type="PANTHER" id="PTHR23339">
    <property type="entry name" value="TYROSINE SPECIFIC PROTEIN PHOSPHATASE AND DUAL SPECIFICITY PROTEIN PHOSPHATASE"/>
    <property type="match status" value="1"/>
</dbReference>
<dbReference type="KEGG" id="cvr:CHLNCDRAFT_58960"/>
<dbReference type="EMBL" id="GL433857">
    <property type="protein sequence ID" value="EFN52274.1"/>
    <property type="molecule type" value="Genomic_DNA"/>
</dbReference>
<dbReference type="eggNOG" id="ENOG502S80H">
    <property type="taxonomic scope" value="Eukaryota"/>
</dbReference>
<accession>E1ZPG6</accession>
<dbReference type="Pfam" id="PF22784">
    <property type="entry name" value="PTP-SAK"/>
    <property type="match status" value="1"/>
</dbReference>
<dbReference type="STRING" id="554065.E1ZPG6"/>
<evidence type="ECO:0000259" key="3">
    <source>
        <dbReference type="PROSITE" id="PS50056"/>
    </source>
</evidence>
<evidence type="ECO:0000256" key="1">
    <source>
        <dbReference type="ARBA" id="ARBA00022801"/>
    </source>
</evidence>
<dbReference type="PROSITE" id="PS50056">
    <property type="entry name" value="TYR_PHOSPHATASE_2"/>
    <property type="match status" value="1"/>
</dbReference>
<name>E1ZPG6_CHLVA</name>
<feature type="compositionally biased region" description="Low complexity" evidence="2">
    <location>
        <begin position="20"/>
        <end position="51"/>
    </location>
</feature>
<evidence type="ECO:0000256" key="2">
    <source>
        <dbReference type="SAM" id="MobiDB-lite"/>
    </source>
</evidence>
<feature type="domain" description="Tyrosine specific protein phosphatases" evidence="3">
    <location>
        <begin position="241"/>
        <end position="296"/>
    </location>
</feature>
<dbReference type="OrthoDB" id="2017893at2759"/>
<dbReference type="Proteomes" id="UP000008141">
    <property type="component" value="Unassembled WGS sequence"/>
</dbReference>
<dbReference type="Gene3D" id="3.90.190.10">
    <property type="entry name" value="Protein tyrosine phosphatase superfamily"/>
    <property type="match status" value="1"/>
</dbReference>
<dbReference type="RefSeq" id="XP_005844376.1">
    <property type="nucleotide sequence ID" value="XM_005844314.1"/>
</dbReference>
<dbReference type="InterPro" id="IPR029021">
    <property type="entry name" value="Prot-tyrosine_phosphatase-like"/>
</dbReference>
<sequence length="329" mass="35942">MAATVASGAQCRPPAYQAVRPSSSGGSRRRCAPLGAAAAAAMRPPAKQAGATVQLSRSRSHQQRRRCRQAAALAEAVPEVAAVVPEAVPLPELAPLDENYESACAFADFANWLVPGRVMLGRYPFVEPSRCRSRDVGEEQLRRLLKAGVTTFVCLQAEIPEQGAMRICGVDGFVPYRAPATLLASALSPPPSMEEVAALRTPELDRYLPPRRHRAAWQSRARIQLDFCHFPIVDLSIPEADGLRLLLAELSQRLERGERLYVHCWGGRGRAGLVGATLLAQLYGLSADEALERVQRSFDTRQDGGRRSPETDEQHAFVRAFVEGSAWRP</sequence>